<reference evidence="2 3" key="1">
    <citation type="submission" date="2017-04" db="EMBL/GenBank/DDBJ databases">
        <title>Draft genome of the yeast Clavispora lusitaniae type strain CBS 6936.</title>
        <authorList>
            <person name="Durrens P."/>
            <person name="Klopp C."/>
            <person name="Biteau N."/>
            <person name="Fitton-Ouhabi V."/>
            <person name="Dementhon K."/>
            <person name="Accoceberry I."/>
            <person name="Sherman D.J."/>
            <person name="Noel T."/>
        </authorList>
    </citation>
    <scope>NUCLEOTIDE SEQUENCE [LARGE SCALE GENOMIC DNA]</scope>
    <source>
        <strain evidence="2 3">CBS 6936</strain>
    </source>
</reference>
<dbReference type="InterPro" id="IPR050300">
    <property type="entry name" value="GDXG_lipolytic_enzyme"/>
</dbReference>
<dbReference type="KEGG" id="clus:A9F13_10g00990"/>
<keyword evidence="1 2" id="KW-0378">Hydrolase</keyword>
<name>A0AA91PZQ7_CLALS</name>
<dbReference type="PANTHER" id="PTHR48081">
    <property type="entry name" value="AB HYDROLASE SUPERFAMILY PROTEIN C4A8.06C"/>
    <property type="match status" value="1"/>
</dbReference>
<dbReference type="GO" id="GO:0016787">
    <property type="term" value="F:hydrolase activity"/>
    <property type="evidence" value="ECO:0007669"/>
    <property type="project" value="UniProtKB-KW"/>
</dbReference>
<dbReference type="SUPFAM" id="SSF53474">
    <property type="entry name" value="alpha/beta-Hydrolases"/>
    <property type="match status" value="1"/>
</dbReference>
<sequence length="390" mass="43508">MISLSFLKQLLTIPVAIVSAVVKYYTTGTVYSTTNKEFANSLYKNVHMSVLFHLANTYNRDDVATFIYRSTHSHFKKFKSHPLAVGLNGFGESIDPRTTWVVKNGSAAASEKSAVLFLHGGGYCLNVFSTQFIGIMALYYAVPEPEREKLSIAILDYSLTCHYKKFPTQIFEAIHAYRELVNQGYTKITLLGDSAGTNLACAVARFIAYPEEAKATFSKFADFDWDFSPLPQPENMIFISPWLEPCTVPKYLPGVDTAGDLGAIDTSFGDWYVEGLNLDEIKPFVQFTNTTYEKHWANVDAFNGKGRCLYLYGAREILREGVERFADIITKEGSGKLEVYVEAGGIHDALFYVESLDYLGKSGAQRALEGDFSSKFAYSLVGEFLAELVK</sequence>
<proteinExistence type="predicted"/>
<dbReference type="InterPro" id="IPR019436">
    <property type="entry name" value="Say1-like"/>
</dbReference>
<dbReference type="Pfam" id="PF10340">
    <property type="entry name" value="Say1_Mug180"/>
    <property type="match status" value="1"/>
</dbReference>
<dbReference type="Proteomes" id="UP000195602">
    <property type="component" value="Unassembled WGS sequence"/>
</dbReference>
<organism evidence="2 3">
    <name type="scientific">Clavispora lusitaniae</name>
    <name type="common">Candida lusitaniae</name>
    <dbReference type="NCBI Taxonomy" id="36911"/>
    <lineage>
        <taxon>Eukaryota</taxon>
        <taxon>Fungi</taxon>
        <taxon>Dikarya</taxon>
        <taxon>Ascomycota</taxon>
        <taxon>Saccharomycotina</taxon>
        <taxon>Pichiomycetes</taxon>
        <taxon>Metschnikowiaceae</taxon>
        <taxon>Clavispora</taxon>
    </lineage>
</organism>
<comment type="caution">
    <text evidence="2">The sequence shown here is derived from an EMBL/GenBank/DDBJ whole genome shotgun (WGS) entry which is preliminary data.</text>
</comment>
<gene>
    <name evidence="2" type="ORF">A9F13_10g00990</name>
</gene>
<accession>A0AA91PZQ7</accession>
<dbReference type="Gene3D" id="3.40.50.1820">
    <property type="entry name" value="alpha/beta hydrolase"/>
    <property type="match status" value="1"/>
</dbReference>
<evidence type="ECO:0000313" key="2">
    <source>
        <dbReference type="EMBL" id="OVF07963.1"/>
    </source>
</evidence>
<dbReference type="EMBL" id="LYUB02000010">
    <property type="protein sequence ID" value="OVF07963.1"/>
    <property type="molecule type" value="Genomic_DNA"/>
</dbReference>
<evidence type="ECO:0000313" key="3">
    <source>
        <dbReference type="Proteomes" id="UP000195602"/>
    </source>
</evidence>
<dbReference type="InterPro" id="IPR029058">
    <property type="entry name" value="AB_hydrolase_fold"/>
</dbReference>
<evidence type="ECO:0000256" key="1">
    <source>
        <dbReference type="ARBA" id="ARBA00022801"/>
    </source>
</evidence>
<dbReference type="PANTHER" id="PTHR48081:SF31">
    <property type="entry name" value="STERYL ACETYL HYDROLASE MUG81-RELATED"/>
    <property type="match status" value="1"/>
</dbReference>
<dbReference type="AlphaFoldDB" id="A0AA91PZQ7"/>
<protein>
    <submittedName>
        <fullName evidence="2">Steryl acetyl hydrolase</fullName>
    </submittedName>
</protein>